<feature type="transmembrane region" description="Helical" evidence="1">
    <location>
        <begin position="12"/>
        <end position="33"/>
    </location>
</feature>
<feature type="transmembrane region" description="Helical" evidence="1">
    <location>
        <begin position="203"/>
        <end position="219"/>
    </location>
</feature>
<protein>
    <submittedName>
        <fullName evidence="2">Uncharacterized protein</fullName>
    </submittedName>
</protein>
<organism evidence="2 3">
    <name type="scientific">Aspergillus campestris (strain IBT 28561)</name>
    <dbReference type="NCBI Taxonomy" id="1392248"/>
    <lineage>
        <taxon>Eukaryota</taxon>
        <taxon>Fungi</taxon>
        <taxon>Dikarya</taxon>
        <taxon>Ascomycota</taxon>
        <taxon>Pezizomycotina</taxon>
        <taxon>Eurotiomycetes</taxon>
        <taxon>Eurotiomycetidae</taxon>
        <taxon>Eurotiales</taxon>
        <taxon>Aspergillaceae</taxon>
        <taxon>Aspergillus</taxon>
        <taxon>Aspergillus subgen. Circumdati</taxon>
    </lineage>
</organism>
<proteinExistence type="predicted"/>
<accession>A0A2I1D5E1</accession>
<feature type="transmembrane region" description="Helical" evidence="1">
    <location>
        <begin position="307"/>
        <end position="326"/>
    </location>
</feature>
<reference evidence="2" key="1">
    <citation type="submission" date="2016-12" db="EMBL/GenBank/DDBJ databases">
        <title>The genomes of Aspergillus section Nigri reveals drivers in fungal speciation.</title>
        <authorList>
            <consortium name="DOE Joint Genome Institute"/>
            <person name="Vesth T.C."/>
            <person name="Nybo J."/>
            <person name="Theobald S."/>
            <person name="Brandl J."/>
            <person name="Frisvad J.C."/>
            <person name="Nielsen K.F."/>
            <person name="Lyhne E.K."/>
            <person name="Kogle M.E."/>
            <person name="Kuo A."/>
            <person name="Riley R."/>
            <person name="Clum A."/>
            <person name="Nolan M."/>
            <person name="Lipzen A."/>
            <person name="Salamov A."/>
            <person name="Henrissat B."/>
            <person name="Wiebenga A."/>
            <person name="De vries R.P."/>
            <person name="Grigoriev I.V."/>
            <person name="Mortensen U.H."/>
            <person name="Andersen M.R."/>
            <person name="Baker S.E."/>
        </authorList>
    </citation>
    <scope>NUCLEOTIDE SEQUENCE</scope>
    <source>
        <strain evidence="2">IBT 28561</strain>
    </source>
</reference>
<feature type="transmembrane region" description="Helical" evidence="1">
    <location>
        <begin position="124"/>
        <end position="149"/>
    </location>
</feature>
<dbReference type="VEuPathDB" id="FungiDB:P168DRAFT_326824"/>
<dbReference type="AlphaFoldDB" id="A0A2I1D5E1"/>
<feature type="transmembrane region" description="Helical" evidence="1">
    <location>
        <begin position="169"/>
        <end position="191"/>
    </location>
</feature>
<name>A0A2I1D5E1_ASPC2</name>
<dbReference type="EMBL" id="MSFM01000005">
    <property type="protein sequence ID" value="PKY05094.1"/>
    <property type="molecule type" value="Genomic_DNA"/>
</dbReference>
<dbReference type="OrthoDB" id="1669814at2759"/>
<dbReference type="Proteomes" id="UP000234254">
    <property type="component" value="Unassembled WGS sequence"/>
</dbReference>
<sequence length="361" mass="39528">MTLLRLLQGLPVWRLLFSTGYWGGLAWLGYYCLWSVSLRHATAAIKEVRRTSRFADGTPLLRRFSPFPTLDAKLVSAVIFYNGLMDGSDPVHRLLLVDIHSTMQATALCILVSSRSSSSSSLSLIVPTIWNIFNQFYGAAFVYPLYLLFESVSRGFDTLRPVDNSRVSGALLVSALLGSLLPFTFLFPAFIPCSVARKQRAIALYRFAPIIFALLQWVGEHLPLEALSVGVHPDSAPYVAAGLAAAVGHFYALGGAIAAARQPRGGEIRRSHIGYDFRRLYLPSATPPPSVIAALPQAAHTFLQYDIWILLAAFVPYAFLLLAPVVSMSFWIVIPCLLSATVALGPGAVLAFAYALRWHLS</sequence>
<keyword evidence="3" id="KW-1185">Reference proteome</keyword>
<dbReference type="RefSeq" id="XP_024693688.1">
    <property type="nucleotide sequence ID" value="XM_024841166.1"/>
</dbReference>
<feature type="transmembrane region" description="Helical" evidence="1">
    <location>
        <begin position="239"/>
        <end position="260"/>
    </location>
</feature>
<gene>
    <name evidence="2" type="ORF">P168DRAFT_326824</name>
</gene>
<evidence type="ECO:0000256" key="1">
    <source>
        <dbReference type="SAM" id="Phobius"/>
    </source>
</evidence>
<evidence type="ECO:0000313" key="3">
    <source>
        <dbReference type="Proteomes" id="UP000234254"/>
    </source>
</evidence>
<comment type="caution">
    <text evidence="2">The sequence shown here is derived from an EMBL/GenBank/DDBJ whole genome shotgun (WGS) entry which is preliminary data.</text>
</comment>
<evidence type="ECO:0000313" key="2">
    <source>
        <dbReference type="EMBL" id="PKY05094.1"/>
    </source>
</evidence>
<keyword evidence="1" id="KW-1133">Transmembrane helix</keyword>
<keyword evidence="1" id="KW-0472">Membrane</keyword>
<feature type="transmembrane region" description="Helical" evidence="1">
    <location>
        <begin position="332"/>
        <end position="356"/>
    </location>
</feature>
<keyword evidence="1" id="KW-0812">Transmembrane</keyword>
<dbReference type="GeneID" id="36548690"/>